<dbReference type="PANTHER" id="PTHR33067:SF39">
    <property type="entry name" value="TRANSCRIPTION FACTOR INTERACTOR AND REGULATOR CCHC(ZN) FAMILY"/>
    <property type="match status" value="1"/>
</dbReference>
<keyword evidence="1" id="KW-1185">Reference proteome</keyword>
<dbReference type="PANTHER" id="PTHR33067">
    <property type="entry name" value="RNA-DIRECTED DNA POLYMERASE-RELATED"/>
    <property type="match status" value="1"/>
</dbReference>
<dbReference type="KEGG" id="mcha:111019284"/>
<evidence type="ECO:0000313" key="2">
    <source>
        <dbReference type="RefSeq" id="XP_022151321.1"/>
    </source>
</evidence>
<organism evidence="1 2">
    <name type="scientific">Momordica charantia</name>
    <name type="common">Bitter gourd</name>
    <name type="synonym">Balsam pear</name>
    <dbReference type="NCBI Taxonomy" id="3673"/>
    <lineage>
        <taxon>Eukaryota</taxon>
        <taxon>Viridiplantae</taxon>
        <taxon>Streptophyta</taxon>
        <taxon>Embryophyta</taxon>
        <taxon>Tracheophyta</taxon>
        <taxon>Spermatophyta</taxon>
        <taxon>Magnoliopsida</taxon>
        <taxon>eudicotyledons</taxon>
        <taxon>Gunneridae</taxon>
        <taxon>Pentapetalae</taxon>
        <taxon>rosids</taxon>
        <taxon>fabids</taxon>
        <taxon>Cucurbitales</taxon>
        <taxon>Cucurbitaceae</taxon>
        <taxon>Momordiceae</taxon>
        <taxon>Momordica</taxon>
    </lineage>
</organism>
<dbReference type="GeneID" id="111019284"/>
<dbReference type="Proteomes" id="UP000504603">
    <property type="component" value="Unplaced"/>
</dbReference>
<sequence>MYYNGLNEATQLVIGASANGALLSKPYAEAFDTPKIISSNKHQWSKSRVASAKTSKRLADDDVVADLNSKISMLVDIMMKNITQHDAEVSKATSQAASLRNMEVEIGKLATELKSGPRTILTSKIPEKMKNSGSFIIPVAIGGQKIRQTLYDLGASINLMPMSIYKKLGIGEARPTMVTLQLASRSITHPEGQIQDVLVEVDKFTFPTDFIILDYDANKEVPIINGRPFLATGRALVDVHKGKVTMRVKYHEIQFSVYDSTKYLAEAEECPVLIILDETLIDILSSKAMLG</sequence>
<evidence type="ECO:0000313" key="1">
    <source>
        <dbReference type="Proteomes" id="UP000504603"/>
    </source>
</evidence>
<dbReference type="AlphaFoldDB" id="A0A6J1DEA2"/>
<dbReference type="OrthoDB" id="1103301at2759"/>
<proteinExistence type="predicted"/>
<accession>A0A6J1DEA2</accession>
<dbReference type="CDD" id="cd00303">
    <property type="entry name" value="retropepsin_like"/>
    <property type="match status" value="1"/>
</dbReference>
<name>A0A6J1DEA2_MOMCH</name>
<protein>
    <submittedName>
        <fullName evidence="2">Uncharacterized protein LOC111019284</fullName>
    </submittedName>
</protein>
<dbReference type="InterPro" id="IPR021109">
    <property type="entry name" value="Peptidase_aspartic_dom_sf"/>
</dbReference>
<reference evidence="2" key="1">
    <citation type="submission" date="2025-08" db="UniProtKB">
        <authorList>
            <consortium name="RefSeq"/>
        </authorList>
    </citation>
    <scope>IDENTIFICATION</scope>
    <source>
        <strain evidence="2">OHB3-1</strain>
    </source>
</reference>
<dbReference type="Gene3D" id="2.40.70.10">
    <property type="entry name" value="Acid Proteases"/>
    <property type="match status" value="1"/>
</dbReference>
<dbReference type="RefSeq" id="XP_022151321.1">
    <property type="nucleotide sequence ID" value="XM_022295629.1"/>
</dbReference>
<gene>
    <name evidence="2" type="primary">LOC111019284</name>
</gene>